<dbReference type="SUPFAM" id="SSF51735">
    <property type="entry name" value="NAD(P)-binding Rossmann-fold domains"/>
    <property type="match status" value="1"/>
</dbReference>
<dbReference type="AlphaFoldDB" id="A0A0M6X018"/>
<evidence type="ECO:0000313" key="4">
    <source>
        <dbReference type="EMBL" id="CRL43118.1"/>
    </source>
</evidence>
<reference evidence="5" key="1">
    <citation type="submission" date="2015-05" db="EMBL/GenBank/DDBJ databases">
        <authorList>
            <consortium name="Pathogen Informatics"/>
        </authorList>
    </citation>
    <scope>NUCLEOTIDE SEQUENCE [LARGE SCALE GENOMIC DNA]</scope>
    <source>
        <strain evidence="5">L1-83</strain>
    </source>
</reference>
<dbReference type="EC" id="1.1.1.133" evidence="2"/>
<evidence type="ECO:0000313" key="5">
    <source>
        <dbReference type="Proteomes" id="UP000049828"/>
    </source>
</evidence>
<dbReference type="Pfam" id="PF04321">
    <property type="entry name" value="RmlD_sub_bind"/>
    <property type="match status" value="1"/>
</dbReference>
<comment type="similarity">
    <text evidence="1 2">Belongs to the dTDP-4-dehydrorhamnose reductase family.</text>
</comment>
<keyword evidence="5" id="KW-1185">Reference proteome</keyword>
<dbReference type="GO" id="GO:0019305">
    <property type="term" value="P:dTDP-rhamnose biosynthetic process"/>
    <property type="evidence" value="ECO:0007669"/>
    <property type="project" value="UniProtKB-UniPathway"/>
</dbReference>
<comment type="function">
    <text evidence="2">Catalyzes the reduction of dTDP-6-deoxy-L-lyxo-4-hexulose to yield dTDP-L-rhamnose.</text>
</comment>
<accession>A0A0M6X018</accession>
<dbReference type="UniPathway" id="UPA00124"/>
<feature type="domain" description="RmlD-like substrate binding" evidence="3">
    <location>
        <begin position="3"/>
        <end position="278"/>
    </location>
</feature>
<dbReference type="Proteomes" id="UP000049828">
    <property type="component" value="Unassembled WGS sequence"/>
</dbReference>
<sequence>MQKIWVCGARGQIGQAVNDVVDKLEFEMLDTDVDDLDVTDTDEVLRFGEMNRPDIIINCSGMTDISSCEENPSQAFKVNALGARNLAIVAAKMQAKMVQLSTDDVFDGKSTEPYTEFDLVNPGTVYGKSKLAGENYVKEFTTKHFIVRSTWVYGKGQNFINDFLKKVDAGEQLSIASDQFGSPTSANELARFLLHLVHTSEYGTYHATNKGVCSRYAFAQEILKMTGKTASMQPVPTVMSDFSKVRPAYAVLDNFIMSMVPIYDFPDWQDSLREYLEERGLYHAE</sequence>
<comment type="pathway">
    <text evidence="2">Carbohydrate biosynthesis; dTDP-L-rhamnose biosynthesis.</text>
</comment>
<dbReference type="InterPro" id="IPR005913">
    <property type="entry name" value="dTDP_dehydrorham_reduct"/>
</dbReference>
<dbReference type="Gene3D" id="3.40.50.720">
    <property type="entry name" value="NAD(P)-binding Rossmann-like Domain"/>
    <property type="match status" value="1"/>
</dbReference>
<dbReference type="CDD" id="cd05254">
    <property type="entry name" value="dTDP_HR_like_SDR_e"/>
    <property type="match status" value="1"/>
</dbReference>
<dbReference type="NCBIfam" id="TIGR01214">
    <property type="entry name" value="rmlD"/>
    <property type="match status" value="1"/>
</dbReference>
<dbReference type="PANTHER" id="PTHR10491:SF4">
    <property type="entry name" value="METHIONINE ADENOSYLTRANSFERASE 2 SUBUNIT BETA"/>
    <property type="match status" value="1"/>
</dbReference>
<dbReference type="InterPro" id="IPR036291">
    <property type="entry name" value="NAD(P)-bd_dom_sf"/>
</dbReference>
<proteinExistence type="inferred from homology"/>
<dbReference type="GO" id="GO:0005829">
    <property type="term" value="C:cytosol"/>
    <property type="evidence" value="ECO:0007669"/>
    <property type="project" value="TreeGrafter"/>
</dbReference>
<protein>
    <recommendedName>
        <fullName evidence="2">dTDP-4-dehydrorhamnose reductase</fullName>
        <ecNumber evidence="2">1.1.1.133</ecNumber>
    </recommendedName>
</protein>
<dbReference type="STRING" id="360807.ERS852392_02985"/>
<dbReference type="RefSeq" id="WP_021924177.1">
    <property type="nucleotide sequence ID" value="NZ_CVRS01000117.1"/>
</dbReference>
<dbReference type="Gene3D" id="3.90.25.10">
    <property type="entry name" value="UDP-galactose 4-epimerase, domain 1"/>
    <property type="match status" value="1"/>
</dbReference>
<keyword evidence="2" id="KW-0521">NADP</keyword>
<dbReference type="OrthoDB" id="9803892at2"/>
<dbReference type="InterPro" id="IPR029903">
    <property type="entry name" value="RmlD-like-bd"/>
</dbReference>
<dbReference type="PANTHER" id="PTHR10491">
    <property type="entry name" value="DTDP-4-DEHYDRORHAMNOSE REDUCTASE"/>
    <property type="match status" value="1"/>
</dbReference>
<dbReference type="EMBL" id="CVRS01000117">
    <property type="protein sequence ID" value="CRL43118.1"/>
    <property type="molecule type" value="Genomic_DNA"/>
</dbReference>
<evidence type="ECO:0000256" key="1">
    <source>
        <dbReference type="ARBA" id="ARBA00010944"/>
    </source>
</evidence>
<organism evidence="4 5">
    <name type="scientific">Roseburia inulinivorans</name>
    <dbReference type="NCBI Taxonomy" id="360807"/>
    <lineage>
        <taxon>Bacteria</taxon>
        <taxon>Bacillati</taxon>
        <taxon>Bacillota</taxon>
        <taxon>Clostridia</taxon>
        <taxon>Lachnospirales</taxon>
        <taxon>Lachnospiraceae</taxon>
        <taxon>Roseburia</taxon>
    </lineage>
</organism>
<evidence type="ECO:0000256" key="2">
    <source>
        <dbReference type="RuleBase" id="RU364082"/>
    </source>
</evidence>
<name>A0A0M6X018_9FIRM</name>
<gene>
    <name evidence="4" type="ORF">RIL183_08311</name>
</gene>
<dbReference type="GO" id="GO:0008831">
    <property type="term" value="F:dTDP-4-dehydrorhamnose reductase activity"/>
    <property type="evidence" value="ECO:0007669"/>
    <property type="project" value="UniProtKB-EC"/>
</dbReference>
<evidence type="ECO:0000259" key="3">
    <source>
        <dbReference type="Pfam" id="PF04321"/>
    </source>
</evidence>
<keyword evidence="2" id="KW-0560">Oxidoreductase</keyword>